<keyword evidence="1" id="KW-1133">Transmembrane helix</keyword>
<protein>
    <submittedName>
        <fullName evidence="2">Inner membrane protein</fullName>
    </submittedName>
</protein>
<dbReference type="PANTHER" id="PTHR40106">
    <property type="entry name" value="INNER MEMBRANE PROTEIN RCLC"/>
    <property type="match status" value="1"/>
</dbReference>
<sequence length="107" mass="11051">MAPIRLLNIIGAIIVTVGILTLAGIWNATAGLAGGLLTFGMSIVTLSFLITTPEAWVPNLGGDLPTPAYGFPYLSGVGRLVIKDIIMMAGGLTAAAECANRILARKK</sequence>
<dbReference type="GO" id="GO:1901530">
    <property type="term" value="P:response to hypochlorite"/>
    <property type="evidence" value="ECO:0007669"/>
    <property type="project" value="TreeGrafter"/>
</dbReference>
<dbReference type="InterPro" id="IPR007339">
    <property type="entry name" value="RclC-like"/>
</dbReference>
<dbReference type="Pfam" id="PF04224">
    <property type="entry name" value="DUF417"/>
    <property type="match status" value="1"/>
</dbReference>
<evidence type="ECO:0000256" key="1">
    <source>
        <dbReference type="SAM" id="Phobius"/>
    </source>
</evidence>
<dbReference type="AlphaFoldDB" id="A0A2X1PQB1"/>
<accession>A0A2X1PQB1</accession>
<name>A0A2X1PQB1_HAEIF</name>
<gene>
    <name evidence="2" type="primary">ykgB_1</name>
    <name evidence="2" type="ORF">NCTC11872_02897</name>
</gene>
<dbReference type="Proteomes" id="UP000249936">
    <property type="component" value="Unassembled WGS sequence"/>
</dbReference>
<feature type="transmembrane region" description="Helical" evidence="1">
    <location>
        <begin position="7"/>
        <end position="26"/>
    </location>
</feature>
<dbReference type="GO" id="GO:0005886">
    <property type="term" value="C:plasma membrane"/>
    <property type="evidence" value="ECO:0007669"/>
    <property type="project" value="TreeGrafter"/>
</dbReference>
<keyword evidence="1" id="KW-0472">Membrane</keyword>
<organism evidence="2 3">
    <name type="scientific">Haemophilus influenzae</name>
    <dbReference type="NCBI Taxonomy" id="727"/>
    <lineage>
        <taxon>Bacteria</taxon>
        <taxon>Pseudomonadati</taxon>
        <taxon>Pseudomonadota</taxon>
        <taxon>Gammaproteobacteria</taxon>
        <taxon>Pasteurellales</taxon>
        <taxon>Pasteurellaceae</taxon>
        <taxon>Haemophilus</taxon>
    </lineage>
</organism>
<evidence type="ECO:0000313" key="2">
    <source>
        <dbReference type="EMBL" id="SPX43238.1"/>
    </source>
</evidence>
<feature type="transmembrane region" description="Helical" evidence="1">
    <location>
        <begin position="32"/>
        <end position="50"/>
    </location>
</feature>
<proteinExistence type="predicted"/>
<dbReference type="PANTHER" id="PTHR40106:SF1">
    <property type="entry name" value="INNER MEMBRANE PROTEIN RCLC"/>
    <property type="match status" value="1"/>
</dbReference>
<evidence type="ECO:0000313" key="3">
    <source>
        <dbReference type="Proteomes" id="UP000249936"/>
    </source>
</evidence>
<reference evidence="2 3" key="1">
    <citation type="submission" date="2018-06" db="EMBL/GenBank/DDBJ databases">
        <authorList>
            <consortium name="Pathogen Informatics"/>
            <person name="Doyle S."/>
        </authorList>
    </citation>
    <scope>NUCLEOTIDE SEQUENCE [LARGE SCALE GENOMIC DNA]</scope>
    <source>
        <strain evidence="2 3">NCTC11872</strain>
    </source>
</reference>
<keyword evidence="1" id="KW-0812">Transmembrane</keyword>
<dbReference type="EMBL" id="UASK01000013">
    <property type="protein sequence ID" value="SPX43238.1"/>
    <property type="molecule type" value="Genomic_DNA"/>
</dbReference>